<dbReference type="GO" id="GO:0003677">
    <property type="term" value="F:DNA binding"/>
    <property type="evidence" value="ECO:0007669"/>
    <property type="project" value="UniProtKB-KW"/>
</dbReference>
<keyword evidence="3" id="KW-0731">Sigma factor</keyword>
<evidence type="ECO:0000313" key="10">
    <source>
        <dbReference type="Proteomes" id="UP000323521"/>
    </source>
</evidence>
<organism evidence="9 10">
    <name type="scientific">Formimonas warabiya</name>
    <dbReference type="NCBI Taxonomy" id="1761012"/>
    <lineage>
        <taxon>Bacteria</taxon>
        <taxon>Bacillati</taxon>
        <taxon>Bacillota</taxon>
        <taxon>Clostridia</taxon>
        <taxon>Eubacteriales</taxon>
        <taxon>Peptococcaceae</taxon>
        <taxon>Candidatus Formimonas</taxon>
    </lineage>
</organism>
<dbReference type="AlphaFoldDB" id="A0A3G1KZ94"/>
<dbReference type="PANTHER" id="PTHR43133:SF8">
    <property type="entry name" value="RNA POLYMERASE SIGMA FACTOR HI_1459-RELATED"/>
    <property type="match status" value="1"/>
</dbReference>
<keyword evidence="6" id="KW-0472">Membrane</keyword>
<dbReference type="GO" id="GO:0006352">
    <property type="term" value="P:DNA-templated transcription initiation"/>
    <property type="evidence" value="ECO:0007669"/>
    <property type="project" value="InterPro"/>
</dbReference>
<keyword evidence="5" id="KW-0804">Transcription</keyword>
<dbReference type="Gene3D" id="1.10.10.10">
    <property type="entry name" value="Winged helix-like DNA-binding domain superfamily/Winged helix DNA-binding domain"/>
    <property type="match status" value="1"/>
</dbReference>
<dbReference type="SUPFAM" id="SSF88946">
    <property type="entry name" value="Sigma2 domain of RNA polymerase sigma factors"/>
    <property type="match status" value="1"/>
</dbReference>
<dbReference type="CDD" id="cd06171">
    <property type="entry name" value="Sigma70_r4"/>
    <property type="match status" value="1"/>
</dbReference>
<dbReference type="InterPro" id="IPR013249">
    <property type="entry name" value="RNA_pol_sigma70_r4_t2"/>
</dbReference>
<comment type="similarity">
    <text evidence="1">Belongs to the sigma-70 factor family. ECF subfamily.</text>
</comment>
<evidence type="ECO:0000313" key="9">
    <source>
        <dbReference type="EMBL" id="ATW27843.1"/>
    </source>
</evidence>
<dbReference type="KEGG" id="fwa:DCMF_26575"/>
<dbReference type="EMBL" id="CP017634">
    <property type="protein sequence ID" value="ATW27843.1"/>
    <property type="molecule type" value="Genomic_DNA"/>
</dbReference>
<dbReference type="OrthoDB" id="9784984at2"/>
<evidence type="ECO:0000256" key="4">
    <source>
        <dbReference type="ARBA" id="ARBA00023125"/>
    </source>
</evidence>
<dbReference type="NCBIfam" id="TIGR02937">
    <property type="entry name" value="sigma70-ECF"/>
    <property type="match status" value="1"/>
</dbReference>
<evidence type="ECO:0000256" key="1">
    <source>
        <dbReference type="ARBA" id="ARBA00010641"/>
    </source>
</evidence>
<dbReference type="Gene3D" id="1.10.1740.10">
    <property type="match status" value="1"/>
</dbReference>
<evidence type="ECO:0000259" key="7">
    <source>
        <dbReference type="Pfam" id="PF04542"/>
    </source>
</evidence>
<dbReference type="Pfam" id="PF04542">
    <property type="entry name" value="Sigma70_r2"/>
    <property type="match status" value="1"/>
</dbReference>
<evidence type="ECO:0000256" key="3">
    <source>
        <dbReference type="ARBA" id="ARBA00023082"/>
    </source>
</evidence>
<gene>
    <name evidence="9" type="ORF">DCMF_26575</name>
</gene>
<evidence type="ECO:0000259" key="8">
    <source>
        <dbReference type="Pfam" id="PF08281"/>
    </source>
</evidence>
<dbReference type="InterPro" id="IPR013324">
    <property type="entry name" value="RNA_pol_sigma_r3/r4-like"/>
</dbReference>
<keyword evidence="4" id="KW-0238">DNA-binding</keyword>
<dbReference type="InterPro" id="IPR014284">
    <property type="entry name" value="RNA_pol_sigma-70_dom"/>
</dbReference>
<evidence type="ECO:0008006" key="11">
    <source>
        <dbReference type="Google" id="ProtNLM"/>
    </source>
</evidence>
<evidence type="ECO:0000256" key="2">
    <source>
        <dbReference type="ARBA" id="ARBA00023015"/>
    </source>
</evidence>
<proteinExistence type="inferred from homology"/>
<feature type="transmembrane region" description="Helical" evidence="6">
    <location>
        <begin position="140"/>
        <end position="159"/>
    </location>
</feature>
<protein>
    <recommendedName>
        <fullName evidence="11">Sigma-70 family RNA polymerase sigma factor</fullName>
    </recommendedName>
</protein>
<name>A0A3G1KZ94_FORW1</name>
<dbReference type="SUPFAM" id="SSF88659">
    <property type="entry name" value="Sigma3 and sigma4 domains of RNA polymerase sigma factors"/>
    <property type="match status" value="1"/>
</dbReference>
<keyword evidence="10" id="KW-1185">Reference proteome</keyword>
<dbReference type="InterPro" id="IPR013325">
    <property type="entry name" value="RNA_pol_sigma_r2"/>
</dbReference>
<evidence type="ECO:0000256" key="5">
    <source>
        <dbReference type="ARBA" id="ARBA00023163"/>
    </source>
</evidence>
<dbReference type="GO" id="GO:0016987">
    <property type="term" value="F:sigma factor activity"/>
    <property type="evidence" value="ECO:0007669"/>
    <property type="project" value="UniProtKB-KW"/>
</dbReference>
<sequence length="170" mass="19642">MAQQGVENAEEALIKIFDDYYTKVYNYFRYHLARDTEAQDLAGEVFMRVASAFSRYDRTKAGISTWIFTIARNVLIDYFRKTKYQRVELTDHMASEDDPIGSMMKKESIRALRQALLRLTEKERELIALKYSAGMKNTEIALVLGLSAGNVGIMLFRSIEKLRGDMKDFL</sequence>
<dbReference type="Pfam" id="PF08281">
    <property type="entry name" value="Sigma70_r4_2"/>
    <property type="match status" value="1"/>
</dbReference>
<reference evidence="9 10" key="1">
    <citation type="submission" date="2016-10" db="EMBL/GenBank/DDBJ databases">
        <title>Complete Genome Sequence of Peptococcaceae strain DCMF.</title>
        <authorList>
            <person name="Edwards R.J."/>
            <person name="Holland S.I."/>
            <person name="Deshpande N.P."/>
            <person name="Wong Y.K."/>
            <person name="Ertan H."/>
            <person name="Manefield M."/>
            <person name="Russell T.L."/>
            <person name="Lee M.J."/>
        </authorList>
    </citation>
    <scope>NUCLEOTIDE SEQUENCE [LARGE SCALE GENOMIC DNA]</scope>
    <source>
        <strain evidence="9 10">DCMF</strain>
    </source>
</reference>
<keyword evidence="6" id="KW-0812">Transmembrane</keyword>
<accession>A0A3G1KZ94</accession>
<dbReference type="InterPro" id="IPR007627">
    <property type="entry name" value="RNA_pol_sigma70_r2"/>
</dbReference>
<dbReference type="InterPro" id="IPR036388">
    <property type="entry name" value="WH-like_DNA-bd_sf"/>
</dbReference>
<keyword evidence="2" id="KW-0805">Transcription regulation</keyword>
<evidence type="ECO:0000256" key="6">
    <source>
        <dbReference type="SAM" id="Phobius"/>
    </source>
</evidence>
<dbReference type="Proteomes" id="UP000323521">
    <property type="component" value="Chromosome"/>
</dbReference>
<feature type="domain" description="RNA polymerase sigma factor 70 region 4 type 2" evidence="8">
    <location>
        <begin position="110"/>
        <end position="162"/>
    </location>
</feature>
<dbReference type="PANTHER" id="PTHR43133">
    <property type="entry name" value="RNA POLYMERASE ECF-TYPE SIGMA FACTO"/>
    <property type="match status" value="1"/>
</dbReference>
<dbReference type="InterPro" id="IPR039425">
    <property type="entry name" value="RNA_pol_sigma-70-like"/>
</dbReference>
<keyword evidence="6" id="KW-1133">Transmembrane helix</keyword>
<feature type="domain" description="RNA polymerase sigma-70 region 2" evidence="7">
    <location>
        <begin position="17"/>
        <end position="83"/>
    </location>
</feature>